<organism evidence="1 2">
    <name type="scientific">Botrimarina colliarenosi</name>
    <dbReference type="NCBI Taxonomy" id="2528001"/>
    <lineage>
        <taxon>Bacteria</taxon>
        <taxon>Pseudomonadati</taxon>
        <taxon>Planctomycetota</taxon>
        <taxon>Planctomycetia</taxon>
        <taxon>Pirellulales</taxon>
        <taxon>Lacipirellulaceae</taxon>
        <taxon>Botrimarina</taxon>
    </lineage>
</organism>
<reference evidence="1 2" key="1">
    <citation type="submission" date="2019-02" db="EMBL/GenBank/DDBJ databases">
        <title>Deep-cultivation of Planctomycetes and their phenomic and genomic characterization uncovers novel biology.</title>
        <authorList>
            <person name="Wiegand S."/>
            <person name="Jogler M."/>
            <person name="Boedeker C."/>
            <person name="Pinto D."/>
            <person name="Vollmers J."/>
            <person name="Rivas-Marin E."/>
            <person name="Kohn T."/>
            <person name="Peeters S.H."/>
            <person name="Heuer A."/>
            <person name="Rast P."/>
            <person name="Oberbeckmann S."/>
            <person name="Bunk B."/>
            <person name="Jeske O."/>
            <person name="Meyerdierks A."/>
            <person name="Storesund J.E."/>
            <person name="Kallscheuer N."/>
            <person name="Luecker S."/>
            <person name="Lage O.M."/>
            <person name="Pohl T."/>
            <person name="Merkel B.J."/>
            <person name="Hornburger P."/>
            <person name="Mueller R.-W."/>
            <person name="Bruemmer F."/>
            <person name="Labrenz M."/>
            <person name="Spormann A.M."/>
            <person name="Op Den Camp H."/>
            <person name="Overmann J."/>
            <person name="Amann R."/>
            <person name="Jetten M.S.M."/>
            <person name="Mascher T."/>
            <person name="Medema M.H."/>
            <person name="Devos D.P."/>
            <person name="Kaster A.-K."/>
            <person name="Ovreas L."/>
            <person name="Rohde M."/>
            <person name="Galperin M.Y."/>
            <person name="Jogler C."/>
        </authorList>
    </citation>
    <scope>NUCLEOTIDE SEQUENCE [LARGE SCALE GENOMIC DNA]</scope>
    <source>
        <strain evidence="1 2">Pla108</strain>
    </source>
</reference>
<dbReference type="OrthoDB" id="272551at2"/>
<keyword evidence="2" id="KW-1185">Reference proteome</keyword>
<proteinExistence type="predicted"/>
<dbReference type="RefSeq" id="WP_146444939.1">
    <property type="nucleotide sequence ID" value="NZ_SJPR01000002.1"/>
</dbReference>
<protein>
    <recommendedName>
        <fullName evidence="3">PEP-CTERM protein-sorting domain-containing protein</fullName>
    </recommendedName>
</protein>
<evidence type="ECO:0000313" key="1">
    <source>
        <dbReference type="EMBL" id="TWT98054.1"/>
    </source>
</evidence>
<sequence length="356" mass="36189">MQIKESQLAFWCVFNVLATVVAFPTIYADQELLPPPTLPAGVINSPPTLIGANESIGSNTTLNVFDGGYVGSSFVAGHFSGLSTDVEVNVSGGTMEGFTVYGGVVNVSGGSVGGLTCWNGCSASVSGGTVSGLGSNFSTINIGDGASIGRATFGQGSVANISGGIIGEIPSSAYSTLNISGGVFSGAIDTEIVDYNISGGVFEGIVYAFLGSVDISGGVFGERFIATGNTMNIRGGEFTEGLSVHGSSGVSDSNVNIFGTEFFLDGVPLDLTSWLPTTIAERDVLLSGILADGSPFEFNLVSTFTPPVGGSVIDEYFSPDAVLTLTLVPEPCASMLVSLLAIGGFLTAPRRTTSPS</sequence>
<dbReference type="Proteomes" id="UP000317421">
    <property type="component" value="Unassembled WGS sequence"/>
</dbReference>
<evidence type="ECO:0000313" key="2">
    <source>
        <dbReference type="Proteomes" id="UP000317421"/>
    </source>
</evidence>
<dbReference type="EMBL" id="SJPR01000002">
    <property type="protein sequence ID" value="TWT98054.1"/>
    <property type="molecule type" value="Genomic_DNA"/>
</dbReference>
<comment type="caution">
    <text evidence="1">The sequence shown here is derived from an EMBL/GenBank/DDBJ whole genome shotgun (WGS) entry which is preliminary data.</text>
</comment>
<name>A0A5C6ADL5_9BACT</name>
<gene>
    <name evidence="1" type="ORF">Pla108_22090</name>
</gene>
<dbReference type="AlphaFoldDB" id="A0A5C6ADL5"/>
<evidence type="ECO:0008006" key="3">
    <source>
        <dbReference type="Google" id="ProtNLM"/>
    </source>
</evidence>
<accession>A0A5C6ADL5</accession>